<keyword evidence="3 4" id="KW-0012">Acyltransferase</keyword>
<dbReference type="Proteomes" id="UP000481947">
    <property type="component" value="Unassembled WGS sequence"/>
</dbReference>
<evidence type="ECO:0000256" key="3">
    <source>
        <dbReference type="ARBA" id="ARBA00023315"/>
    </source>
</evidence>
<gene>
    <name evidence="4" type="ORF">F5985_14920</name>
</gene>
<dbReference type="SUPFAM" id="SSF51161">
    <property type="entry name" value="Trimeric LpxA-like enzymes"/>
    <property type="match status" value="1"/>
</dbReference>
<dbReference type="CDD" id="cd04647">
    <property type="entry name" value="LbH_MAT_like"/>
    <property type="match status" value="1"/>
</dbReference>
<evidence type="ECO:0000256" key="2">
    <source>
        <dbReference type="ARBA" id="ARBA00022737"/>
    </source>
</evidence>
<comment type="caution">
    <text evidence="4">The sequence shown here is derived from an EMBL/GenBank/DDBJ whole genome shotgun (WGS) entry which is preliminary data.</text>
</comment>
<name>A0A7C9JNF7_9BURK</name>
<sequence>MASLRPFKPLLSLALWPLARLADKPFAAWRRLWAYARLRAAVPGVDASVVVLAMPELHGTRRIGLGKDLYLYPGLYLETQAAGRIEIGDGVVMSRGVHLVAFDRISIGAGSMIGEYASLRDANHRHGAGMDLCHSGYEARPIRLGRNVWIGRGAVVLAGVEIGDGAVVGANAVVTRSVPAGQTVVGVPARPLPPCQLVGGGKA</sequence>
<reference evidence="4 5" key="1">
    <citation type="submission" date="2019-09" db="EMBL/GenBank/DDBJ databases">
        <title>Identification of Malikia spinosa a prominent benzene-, toluene-, and ethylbenzene-degrading bacterium: enrichment, isolation and whole genome sequencing.</title>
        <authorList>
            <person name="Tancsics A."/>
            <person name="Revesz F."/>
            <person name="Kriszt B."/>
        </authorList>
    </citation>
    <scope>NUCLEOTIDE SEQUENCE [LARGE SCALE GENOMIC DNA]</scope>
    <source>
        <strain evidence="4 5">AB6</strain>
    </source>
</reference>
<keyword evidence="2" id="KW-0677">Repeat</keyword>
<dbReference type="RefSeq" id="WP_161126016.1">
    <property type="nucleotide sequence ID" value="NZ_VYSB01000019.1"/>
</dbReference>
<evidence type="ECO:0000313" key="4">
    <source>
        <dbReference type="EMBL" id="MYZ53386.1"/>
    </source>
</evidence>
<organism evidence="4 5">
    <name type="scientific">Malikia spinosa</name>
    <dbReference type="NCBI Taxonomy" id="86180"/>
    <lineage>
        <taxon>Bacteria</taxon>
        <taxon>Pseudomonadati</taxon>
        <taxon>Pseudomonadota</taxon>
        <taxon>Betaproteobacteria</taxon>
        <taxon>Burkholderiales</taxon>
        <taxon>Comamonadaceae</taxon>
        <taxon>Malikia</taxon>
    </lineage>
</organism>
<dbReference type="GO" id="GO:0016746">
    <property type="term" value="F:acyltransferase activity"/>
    <property type="evidence" value="ECO:0007669"/>
    <property type="project" value="UniProtKB-KW"/>
</dbReference>
<dbReference type="PROSITE" id="PS00101">
    <property type="entry name" value="HEXAPEP_TRANSFERASES"/>
    <property type="match status" value="1"/>
</dbReference>
<evidence type="ECO:0000256" key="1">
    <source>
        <dbReference type="ARBA" id="ARBA00022679"/>
    </source>
</evidence>
<dbReference type="Pfam" id="PF00132">
    <property type="entry name" value="Hexapep"/>
    <property type="match status" value="1"/>
</dbReference>
<evidence type="ECO:0000313" key="5">
    <source>
        <dbReference type="Proteomes" id="UP000481947"/>
    </source>
</evidence>
<dbReference type="InterPro" id="IPR051159">
    <property type="entry name" value="Hexapeptide_acetyltransf"/>
</dbReference>
<dbReference type="InterPro" id="IPR011004">
    <property type="entry name" value="Trimer_LpxA-like_sf"/>
</dbReference>
<protein>
    <submittedName>
        <fullName evidence="4">Acyltransferase</fullName>
    </submittedName>
</protein>
<keyword evidence="1 4" id="KW-0808">Transferase</keyword>
<dbReference type="AlphaFoldDB" id="A0A7C9JNF7"/>
<dbReference type="EMBL" id="VYSB01000019">
    <property type="protein sequence ID" value="MYZ53386.1"/>
    <property type="molecule type" value="Genomic_DNA"/>
</dbReference>
<proteinExistence type="predicted"/>
<dbReference type="InterPro" id="IPR018357">
    <property type="entry name" value="Hexapep_transf_CS"/>
</dbReference>
<dbReference type="InterPro" id="IPR001451">
    <property type="entry name" value="Hexapep"/>
</dbReference>
<accession>A0A7C9JNF7</accession>
<dbReference type="Gene3D" id="2.160.10.10">
    <property type="entry name" value="Hexapeptide repeat proteins"/>
    <property type="match status" value="1"/>
</dbReference>
<dbReference type="PANTHER" id="PTHR23416">
    <property type="entry name" value="SIALIC ACID SYNTHASE-RELATED"/>
    <property type="match status" value="1"/>
</dbReference>